<name>A0ACC0U2S7_9AGAM</name>
<dbReference type="EMBL" id="JAGFNK010000217">
    <property type="protein sequence ID" value="KAI9457729.1"/>
    <property type="molecule type" value="Genomic_DNA"/>
</dbReference>
<comment type="caution">
    <text evidence="1">The sequence shown here is derived from an EMBL/GenBank/DDBJ whole genome shotgun (WGS) entry which is preliminary data.</text>
</comment>
<organism evidence="1 2">
    <name type="scientific">Russula earlei</name>
    <dbReference type="NCBI Taxonomy" id="71964"/>
    <lineage>
        <taxon>Eukaryota</taxon>
        <taxon>Fungi</taxon>
        <taxon>Dikarya</taxon>
        <taxon>Basidiomycota</taxon>
        <taxon>Agaricomycotina</taxon>
        <taxon>Agaricomycetes</taxon>
        <taxon>Russulales</taxon>
        <taxon>Russulaceae</taxon>
        <taxon>Russula</taxon>
    </lineage>
</organism>
<keyword evidence="2" id="KW-1185">Reference proteome</keyword>
<accession>A0ACC0U2S7</accession>
<protein>
    <submittedName>
        <fullName evidence="1">Uncharacterized protein</fullName>
    </submittedName>
</protein>
<proteinExistence type="predicted"/>
<reference evidence="1" key="1">
    <citation type="submission" date="2021-03" db="EMBL/GenBank/DDBJ databases">
        <title>Evolutionary priming and transition to the ectomycorrhizal habit in an iconic lineage of mushroom-forming fungi: is preadaptation a requirement?</title>
        <authorList>
            <consortium name="DOE Joint Genome Institute"/>
            <person name="Looney B.P."/>
            <person name="Miyauchi S."/>
            <person name="Morin E."/>
            <person name="Drula E."/>
            <person name="Courty P.E."/>
            <person name="Chicoki N."/>
            <person name="Fauchery L."/>
            <person name="Kohler A."/>
            <person name="Kuo A."/>
            <person name="LaButti K."/>
            <person name="Pangilinan J."/>
            <person name="Lipzen A."/>
            <person name="Riley R."/>
            <person name="Andreopoulos W."/>
            <person name="He G."/>
            <person name="Johnson J."/>
            <person name="Barry K.W."/>
            <person name="Grigoriev I.V."/>
            <person name="Nagy L."/>
            <person name="Hibbett D."/>
            <person name="Henrissat B."/>
            <person name="Matheny P.B."/>
            <person name="Labbe J."/>
            <person name="Martin A.F."/>
        </authorList>
    </citation>
    <scope>NUCLEOTIDE SEQUENCE</scope>
    <source>
        <strain evidence="1">BPL698</strain>
    </source>
</reference>
<evidence type="ECO:0000313" key="1">
    <source>
        <dbReference type="EMBL" id="KAI9457729.1"/>
    </source>
</evidence>
<evidence type="ECO:0000313" key="2">
    <source>
        <dbReference type="Proteomes" id="UP001207468"/>
    </source>
</evidence>
<sequence length="318" mass="35165">MMENEYDLESESLDELLSTARSNSPASTGIPTPPFPGLSCLSSLHRGDVIEVRGPPGSGKTHLLYYLICSCILPLRFGGWNKVSIVFDTDGTFDIHRLRTLLRARLPDSFSSDEIATGQIVALRNIHIFRPKSSSQLAAGLANLSSYHMRNLPTSEIALLAIDSASSFYWLDCVEAEQLASAHPISLATPLSIVRSLWDFRRSHYPVTVILTWGQSPTSAARNDPLQLYGLSLPSFPTSVNRISSIPKSSHDFFLTHQITLDLIRIVPPSHNAANEQEMSSLPQHLDIHVHVKTAINHTELLHMQINSQQVLITISDV</sequence>
<dbReference type="Proteomes" id="UP001207468">
    <property type="component" value="Unassembled WGS sequence"/>
</dbReference>
<gene>
    <name evidence="1" type="ORF">F5148DRAFT_341255</name>
</gene>